<dbReference type="Proteomes" id="UP000268162">
    <property type="component" value="Unassembled WGS sequence"/>
</dbReference>
<accession>A0A4P9ZP12</accession>
<dbReference type="InterPro" id="IPR003656">
    <property type="entry name" value="Znf_BED"/>
</dbReference>
<keyword evidence="1" id="KW-0479">Metal-binding</keyword>
<organism evidence="7 8">
    <name type="scientific">Dimargaris cristalligena</name>
    <dbReference type="NCBI Taxonomy" id="215637"/>
    <lineage>
        <taxon>Eukaryota</taxon>
        <taxon>Fungi</taxon>
        <taxon>Fungi incertae sedis</taxon>
        <taxon>Zoopagomycota</taxon>
        <taxon>Kickxellomycotina</taxon>
        <taxon>Dimargaritomycetes</taxon>
        <taxon>Dimargaritales</taxon>
        <taxon>Dimargaritaceae</taxon>
        <taxon>Dimargaris</taxon>
    </lineage>
</organism>
<keyword evidence="2 4" id="KW-0863">Zinc-finger</keyword>
<dbReference type="GO" id="GO:0008270">
    <property type="term" value="F:zinc ion binding"/>
    <property type="evidence" value="ECO:0007669"/>
    <property type="project" value="UniProtKB-KW"/>
</dbReference>
<evidence type="ECO:0000256" key="5">
    <source>
        <dbReference type="SAM" id="MobiDB-lite"/>
    </source>
</evidence>
<feature type="region of interest" description="Disordered" evidence="5">
    <location>
        <begin position="71"/>
        <end position="177"/>
    </location>
</feature>
<feature type="compositionally biased region" description="Pro residues" evidence="5">
    <location>
        <begin position="162"/>
        <end position="171"/>
    </location>
</feature>
<feature type="compositionally biased region" description="Pro residues" evidence="5">
    <location>
        <begin position="111"/>
        <end position="122"/>
    </location>
</feature>
<proteinExistence type="predicted"/>
<evidence type="ECO:0000256" key="4">
    <source>
        <dbReference type="PROSITE-ProRule" id="PRU00027"/>
    </source>
</evidence>
<dbReference type="AlphaFoldDB" id="A0A4P9ZP12"/>
<dbReference type="EMBL" id="ML003015">
    <property type="protein sequence ID" value="RKP34945.1"/>
    <property type="molecule type" value="Genomic_DNA"/>
</dbReference>
<keyword evidence="3" id="KW-0862">Zinc</keyword>
<feature type="domain" description="BED-type" evidence="6">
    <location>
        <begin position="3"/>
        <end position="62"/>
    </location>
</feature>
<evidence type="ECO:0000313" key="8">
    <source>
        <dbReference type="Proteomes" id="UP000268162"/>
    </source>
</evidence>
<feature type="compositionally biased region" description="Low complexity" evidence="5">
    <location>
        <begin position="131"/>
        <end position="152"/>
    </location>
</feature>
<name>A0A4P9ZP12_9FUNG</name>
<gene>
    <name evidence="7" type="ORF">BJ085DRAFT_34154</name>
</gene>
<evidence type="ECO:0000259" key="6">
    <source>
        <dbReference type="PROSITE" id="PS50808"/>
    </source>
</evidence>
<keyword evidence="8" id="KW-1185">Reference proteome</keyword>
<evidence type="ECO:0000256" key="3">
    <source>
        <dbReference type="ARBA" id="ARBA00022833"/>
    </source>
</evidence>
<dbReference type="PROSITE" id="PS50808">
    <property type="entry name" value="ZF_BED"/>
    <property type="match status" value="1"/>
</dbReference>
<evidence type="ECO:0000313" key="7">
    <source>
        <dbReference type="EMBL" id="RKP34945.1"/>
    </source>
</evidence>
<protein>
    <recommendedName>
        <fullName evidence="6">BED-type domain-containing protein</fullName>
    </recommendedName>
</protein>
<evidence type="ECO:0000256" key="2">
    <source>
        <dbReference type="ARBA" id="ARBA00022771"/>
    </source>
</evidence>
<feature type="region of interest" description="Disordered" evidence="5">
    <location>
        <begin position="189"/>
        <end position="208"/>
    </location>
</feature>
<dbReference type="GO" id="GO:0003677">
    <property type="term" value="F:DNA binding"/>
    <property type="evidence" value="ECO:0007669"/>
    <property type="project" value="InterPro"/>
</dbReference>
<sequence length="277" mass="30712">MPKSRSDIWEHFSPVVKSEKSNNTHLQTEQYSCNYCHAVRAKNASRFIAHISNDCPKAPPAVTADVRQRLYRPSGRSPPYDCHLGPAGPGAPYYPHPPRPHSPHQHYPFAYPHPHPRAPTQPGPGLVPVHSASHPLSPYSPSPSASAPSPSADYMPHRRRTFPPPVAPQSPPKSSTVLPSIDWILQRSAPNRQPDLAVTPKDSPPVDPAESLLTTDGAHQNQPRLAHFDRLLARALLSSHVSFDDIENSEWKDFLSVVYPSDRPPRLRQAVPRHTSL</sequence>
<evidence type="ECO:0000256" key="1">
    <source>
        <dbReference type="ARBA" id="ARBA00022723"/>
    </source>
</evidence>
<reference evidence="8" key="1">
    <citation type="journal article" date="2018" name="Nat. Microbiol.">
        <title>Leveraging single-cell genomics to expand the fungal tree of life.</title>
        <authorList>
            <person name="Ahrendt S.R."/>
            <person name="Quandt C.A."/>
            <person name="Ciobanu D."/>
            <person name="Clum A."/>
            <person name="Salamov A."/>
            <person name="Andreopoulos B."/>
            <person name="Cheng J.F."/>
            <person name="Woyke T."/>
            <person name="Pelin A."/>
            <person name="Henrissat B."/>
            <person name="Reynolds N.K."/>
            <person name="Benny G.L."/>
            <person name="Smith M.E."/>
            <person name="James T.Y."/>
            <person name="Grigoriev I.V."/>
        </authorList>
    </citation>
    <scope>NUCLEOTIDE SEQUENCE [LARGE SCALE GENOMIC DNA]</scope>
    <source>
        <strain evidence="8">RSA 468</strain>
    </source>
</reference>